<keyword evidence="1" id="KW-0472">Membrane</keyword>
<accession>A0A438MVJ0</accession>
<evidence type="ECO:0000313" key="3">
    <source>
        <dbReference type="Proteomes" id="UP000288859"/>
    </source>
</evidence>
<evidence type="ECO:0000256" key="1">
    <source>
        <dbReference type="SAM" id="Phobius"/>
    </source>
</evidence>
<dbReference type="AlphaFoldDB" id="A0A438MVJ0"/>
<keyword evidence="1" id="KW-0812">Transmembrane</keyword>
<dbReference type="EMBL" id="NAJM01000055">
    <property type="protein sequence ID" value="RVX66870.1"/>
    <property type="molecule type" value="Genomic_DNA"/>
</dbReference>
<comment type="caution">
    <text evidence="2">The sequence shown here is derived from an EMBL/GenBank/DDBJ whole genome shotgun (WGS) entry which is preliminary data.</text>
</comment>
<gene>
    <name evidence="2" type="ORF">B0A52_09600</name>
</gene>
<reference evidence="2 3" key="1">
    <citation type="submission" date="2017-03" db="EMBL/GenBank/DDBJ databases">
        <title>Genomes of endolithic fungi from Antarctica.</title>
        <authorList>
            <person name="Coleine C."/>
            <person name="Masonjones S."/>
            <person name="Stajich J.E."/>
        </authorList>
    </citation>
    <scope>NUCLEOTIDE SEQUENCE [LARGE SCALE GENOMIC DNA]</scope>
    <source>
        <strain evidence="2 3">CCFEE 6314</strain>
    </source>
</reference>
<proteinExistence type="predicted"/>
<protein>
    <submittedName>
        <fullName evidence="2">Uncharacterized protein</fullName>
    </submittedName>
</protein>
<feature type="transmembrane region" description="Helical" evidence="1">
    <location>
        <begin position="28"/>
        <end position="50"/>
    </location>
</feature>
<evidence type="ECO:0000313" key="2">
    <source>
        <dbReference type="EMBL" id="RVX66870.1"/>
    </source>
</evidence>
<name>A0A438MVJ0_EXOME</name>
<organism evidence="2 3">
    <name type="scientific">Exophiala mesophila</name>
    <name type="common">Black yeast-like fungus</name>
    <dbReference type="NCBI Taxonomy" id="212818"/>
    <lineage>
        <taxon>Eukaryota</taxon>
        <taxon>Fungi</taxon>
        <taxon>Dikarya</taxon>
        <taxon>Ascomycota</taxon>
        <taxon>Pezizomycotina</taxon>
        <taxon>Eurotiomycetes</taxon>
        <taxon>Chaetothyriomycetidae</taxon>
        <taxon>Chaetothyriales</taxon>
        <taxon>Herpotrichiellaceae</taxon>
        <taxon>Exophiala</taxon>
    </lineage>
</organism>
<dbReference type="Proteomes" id="UP000288859">
    <property type="component" value="Unassembled WGS sequence"/>
</dbReference>
<dbReference type="OrthoDB" id="536545at2759"/>
<keyword evidence="1" id="KW-1133">Transmembrane helix</keyword>
<sequence>MSVSGSPGTYVHSIAELRQYLPDSGTNFLWGITGVFLLVSLIVLIFCFTAPESDRVFHYL</sequence>